<dbReference type="PANTHER" id="PTHR15615:SF27">
    <property type="entry name" value="PHO85 CYCLIN CLG1"/>
    <property type="match status" value="1"/>
</dbReference>
<protein>
    <recommendedName>
        <fullName evidence="3">Cyclin N-terminal domain-containing protein</fullName>
    </recommendedName>
</protein>
<keyword evidence="2" id="KW-1185">Reference proteome</keyword>
<dbReference type="OMA" id="MYYPNYA"/>
<sequence length="473" mass="53163">MASAINYYPNQISVEHSRFMGNQLPSKPMGHHYPTHSLNDIQYHQLPTMNQYSYYPQVSSTRNDIPAAAAVPPNAHPLPIIPVQPNVQSYFANNNNMNGNGYPPLNNFHHHSQSMLLPAHHAPPPPPPPGLLFNNNNNNNGYQNNIPIMQPPAQINAAKSEKVNGGVSQVLDYDIKLMSEFFVKNAYIAFGTSASLINENSGSNQTADIFIKGIHSVLNATRLPSVSIFLAIDYLFKYIDKLSAGIESIGGNTVNVIYQNSMIAFILANKFNDDKTFTNKSWSQATGMDIQLINEYERTWLNVFEWSLFDDKFMLYEDLAFAFKMYCQDYVKSTTPQLPSIQHATNSMYHLPSPSSTNNYTVAPSPGYETPRYTSNNNVFSSSPCYYADDKSSYVPPSVNNNNNFMSSPISIDSNYNFNTQFNYGCGSKKQPHPQFSQFGTNSTWQFDDSLNTMPTSNLSNFENPYYSYSTVY</sequence>
<dbReference type="eggNOG" id="ENOG502RYK1">
    <property type="taxonomic scope" value="Eukaryota"/>
</dbReference>
<accession>G0VF59</accession>
<dbReference type="Gene3D" id="1.10.472.10">
    <property type="entry name" value="Cyclin-like"/>
    <property type="match status" value="1"/>
</dbReference>
<dbReference type="KEGG" id="ncs:NCAS_0E00540"/>
<dbReference type="OrthoDB" id="244495at2759"/>
<evidence type="ECO:0008006" key="3">
    <source>
        <dbReference type="Google" id="ProtNLM"/>
    </source>
</evidence>
<dbReference type="CDD" id="cd20557">
    <property type="entry name" value="CYCLIN_ScPCL1-like"/>
    <property type="match status" value="1"/>
</dbReference>
<dbReference type="Proteomes" id="UP000001640">
    <property type="component" value="Chromosome 5"/>
</dbReference>
<dbReference type="EMBL" id="HE576756">
    <property type="protein sequence ID" value="CCC70124.1"/>
    <property type="molecule type" value="Genomic_DNA"/>
</dbReference>
<dbReference type="HOGENOM" id="CLU_034017_0_0_1"/>
<dbReference type="FunCoup" id="G0VF59">
    <property type="interactions" value="39"/>
</dbReference>
<name>G0VF59_NAUCA</name>
<dbReference type="GO" id="GO:0000307">
    <property type="term" value="C:cyclin-dependent protein kinase holoenzyme complex"/>
    <property type="evidence" value="ECO:0007669"/>
    <property type="project" value="UniProtKB-ARBA"/>
</dbReference>
<dbReference type="STRING" id="1064592.G0VF59"/>
<dbReference type="InterPro" id="IPR013922">
    <property type="entry name" value="Cyclin_PHO80-like"/>
</dbReference>
<dbReference type="GO" id="GO:0005634">
    <property type="term" value="C:nucleus"/>
    <property type="evidence" value="ECO:0007669"/>
    <property type="project" value="TreeGrafter"/>
</dbReference>
<reference key="2">
    <citation type="submission" date="2011-08" db="EMBL/GenBank/DDBJ databases">
        <title>Genome sequence of Naumovozyma castellii.</title>
        <authorList>
            <person name="Gordon J.L."/>
            <person name="Armisen D."/>
            <person name="Proux-Wera E."/>
            <person name="OhEigeartaigh S.S."/>
            <person name="Byrne K.P."/>
            <person name="Wolfe K.H."/>
        </authorList>
    </citation>
    <scope>NUCLEOTIDE SEQUENCE</scope>
    <source>
        <strain>Type strain:CBS 4309</strain>
    </source>
</reference>
<evidence type="ECO:0000313" key="2">
    <source>
        <dbReference type="Proteomes" id="UP000001640"/>
    </source>
</evidence>
<evidence type="ECO:0000313" key="1">
    <source>
        <dbReference type="EMBL" id="CCC70124.1"/>
    </source>
</evidence>
<gene>
    <name evidence="1" type="primary">NCAS0E00540</name>
    <name evidence="1" type="ordered locus">NCAS_0E00540</name>
</gene>
<dbReference type="AlphaFoldDB" id="G0VF59"/>
<dbReference type="GeneID" id="96903757"/>
<dbReference type="RefSeq" id="XP_003676485.1">
    <property type="nucleotide sequence ID" value="XM_003676437.1"/>
</dbReference>
<dbReference type="GO" id="GO:0019901">
    <property type="term" value="F:protein kinase binding"/>
    <property type="evidence" value="ECO:0007669"/>
    <property type="project" value="InterPro"/>
</dbReference>
<proteinExistence type="predicted"/>
<reference evidence="1 2" key="1">
    <citation type="journal article" date="2011" name="Proc. Natl. Acad. Sci. U.S.A.">
        <title>Evolutionary erosion of yeast sex chromosomes by mating-type switching accidents.</title>
        <authorList>
            <person name="Gordon J.L."/>
            <person name="Armisen D."/>
            <person name="Proux-Wera E."/>
            <person name="Oheigeartaigh S.S."/>
            <person name="Byrne K.P."/>
            <person name="Wolfe K.H."/>
        </authorList>
    </citation>
    <scope>NUCLEOTIDE SEQUENCE [LARGE SCALE GENOMIC DNA]</scope>
    <source>
        <strain evidence="2">ATCC 76901 / BCRC 22586 / CBS 4309 / NBRC 1992 / NRRL Y-12630</strain>
    </source>
</reference>
<dbReference type="GO" id="GO:0016538">
    <property type="term" value="F:cyclin-dependent protein serine/threonine kinase regulator activity"/>
    <property type="evidence" value="ECO:0007669"/>
    <property type="project" value="TreeGrafter"/>
</dbReference>
<dbReference type="PANTHER" id="PTHR15615">
    <property type="match status" value="1"/>
</dbReference>
<organism evidence="1 2">
    <name type="scientific">Naumovozyma castellii</name>
    <name type="common">Yeast</name>
    <name type="synonym">Saccharomyces castellii</name>
    <dbReference type="NCBI Taxonomy" id="27288"/>
    <lineage>
        <taxon>Eukaryota</taxon>
        <taxon>Fungi</taxon>
        <taxon>Dikarya</taxon>
        <taxon>Ascomycota</taxon>
        <taxon>Saccharomycotina</taxon>
        <taxon>Saccharomycetes</taxon>
        <taxon>Saccharomycetales</taxon>
        <taxon>Saccharomycetaceae</taxon>
        <taxon>Naumovozyma</taxon>
    </lineage>
</organism>
<dbReference type="InParanoid" id="G0VF59"/>